<evidence type="ECO:0000313" key="3">
    <source>
        <dbReference type="EMBL" id="RXG20523.1"/>
    </source>
</evidence>
<dbReference type="Gene3D" id="1.10.10.10">
    <property type="entry name" value="Winged helix-like DNA-binding domain superfamily/Winged helix DNA-binding domain"/>
    <property type="match status" value="2"/>
</dbReference>
<dbReference type="InterPro" id="IPR000525">
    <property type="entry name" value="Initiator_Rep_WH1"/>
</dbReference>
<dbReference type="InterPro" id="IPR036390">
    <property type="entry name" value="WH_DNA-bd_sf"/>
</dbReference>
<organism evidence="3 4">
    <name type="scientific">Leeuwenhoekiella marinoflava</name>
    <dbReference type="NCBI Taxonomy" id="988"/>
    <lineage>
        <taxon>Bacteria</taxon>
        <taxon>Pseudomonadati</taxon>
        <taxon>Bacteroidota</taxon>
        <taxon>Flavobacteriia</taxon>
        <taxon>Flavobacteriales</taxon>
        <taxon>Flavobacteriaceae</taxon>
        <taxon>Leeuwenhoekiella</taxon>
    </lineage>
</organism>
<feature type="domain" description="Initiator Rep protein WH1" evidence="2">
    <location>
        <begin position="20"/>
        <end position="161"/>
    </location>
</feature>
<evidence type="ECO:0000313" key="4">
    <source>
        <dbReference type="Proteomes" id="UP000290608"/>
    </source>
</evidence>
<comment type="similarity">
    <text evidence="1">Belongs to the initiator RepB protein family.</text>
</comment>
<dbReference type="Pfam" id="PF01051">
    <property type="entry name" value="Rep3_N"/>
    <property type="match status" value="1"/>
</dbReference>
<evidence type="ECO:0000259" key="2">
    <source>
        <dbReference type="Pfam" id="PF01051"/>
    </source>
</evidence>
<dbReference type="InterPro" id="IPR036388">
    <property type="entry name" value="WH-like_DNA-bd_sf"/>
</dbReference>
<protein>
    <submittedName>
        <fullName evidence="3">Replication initiator protein</fullName>
    </submittedName>
</protein>
<dbReference type="GO" id="GO:0003887">
    <property type="term" value="F:DNA-directed DNA polymerase activity"/>
    <property type="evidence" value="ECO:0007669"/>
    <property type="project" value="InterPro"/>
</dbReference>
<sequence length="318" mass="37205">MKDLSVYSDAQVHGFKEKRVMQHNAITSGRYDFSACQLDILFMLLASLSQNELNYRVTAKDIELITGRTWNYGQLRKATEEIGSRMFEIDIKQDNGKMIYEQLWLFQKVRYIEGQGAFEVMISEPAKPYFFELKNSFTSIQLKSVMGCSSKYAKRLYTLACQWRSVGRQIYEIYELKRMLGLIDKKGNEQYRQIGQFKKDVLDLAKQQINANTDIKFDYKLHKKGRSYKVIEIFVDLSANLQMEIDFKKPIAEQKDIKYIMSYGLTEKQATQIAEKEKIKDFKVLIEQLNQKVRQGELKVDNSRGYIVGVYKKKGIIE</sequence>
<dbReference type="EMBL" id="QOVL01000037">
    <property type="protein sequence ID" value="RXG20523.1"/>
    <property type="molecule type" value="Genomic_DNA"/>
</dbReference>
<gene>
    <name evidence="3" type="ORF">DSL99_4114</name>
</gene>
<dbReference type="GO" id="GO:0006270">
    <property type="term" value="P:DNA replication initiation"/>
    <property type="evidence" value="ECO:0007669"/>
    <property type="project" value="InterPro"/>
</dbReference>
<dbReference type="AlphaFoldDB" id="A0A4Q0P1X6"/>
<dbReference type="RefSeq" id="WP_128758873.1">
    <property type="nucleotide sequence ID" value="NZ_QOVL01000037.1"/>
</dbReference>
<proteinExistence type="inferred from homology"/>
<name>A0A4Q0P1X6_9FLAO</name>
<dbReference type="Proteomes" id="UP000290608">
    <property type="component" value="Unassembled WGS sequence"/>
</dbReference>
<accession>A0A4Q0P1X6</accession>
<dbReference type="Pfam" id="PF21205">
    <property type="entry name" value="Rep3_C"/>
    <property type="match status" value="1"/>
</dbReference>
<dbReference type="SUPFAM" id="SSF46785">
    <property type="entry name" value="Winged helix' DNA-binding domain"/>
    <property type="match status" value="2"/>
</dbReference>
<comment type="caution">
    <text evidence="3">The sequence shown here is derived from an EMBL/GenBank/DDBJ whole genome shotgun (WGS) entry which is preliminary data.</text>
</comment>
<reference evidence="3 4" key="1">
    <citation type="submission" date="2018-07" db="EMBL/GenBank/DDBJ databases">
        <title>Leeuwenhoekiella genomics.</title>
        <authorList>
            <person name="Tahon G."/>
            <person name="Willems A."/>
        </authorList>
    </citation>
    <scope>NUCLEOTIDE SEQUENCE [LARGE SCALE GENOMIC DNA]</scope>
    <source>
        <strain evidence="3 4">LMG 1345</strain>
    </source>
</reference>
<evidence type="ECO:0000256" key="1">
    <source>
        <dbReference type="ARBA" id="ARBA00038283"/>
    </source>
</evidence>